<feature type="domain" description="Ras-GEF" evidence="18">
    <location>
        <begin position="494"/>
        <end position="707"/>
    </location>
</feature>
<evidence type="ECO:0000259" key="19">
    <source>
        <dbReference type="PROSITE" id="PS50042"/>
    </source>
</evidence>
<evidence type="ECO:0000259" key="18">
    <source>
        <dbReference type="PROSITE" id="PS50009"/>
    </source>
</evidence>
<dbReference type="Pfam" id="PF00027">
    <property type="entry name" value="cNMP_binding"/>
    <property type="match status" value="1"/>
</dbReference>
<evidence type="ECO:0000256" key="11">
    <source>
        <dbReference type="ARBA" id="ARBA00057413"/>
    </source>
</evidence>
<dbReference type="FunFam" id="2.60.120.10:FF:000015">
    <property type="entry name" value="Rap guanine nucleotide exchange factor 4"/>
    <property type="match status" value="1"/>
</dbReference>
<comment type="function">
    <text evidence="11">Guanine nucleotide exchange factor (GEF) for RAP1A, RAP1B and RAP2A small GTPases that is activated by binding cAMP. Seems not to activate RAB3A. Involved in cAMP-dependent, PKA-independent exocytosis through interaction with RIMS2.</text>
</comment>
<dbReference type="InterPro" id="IPR036390">
    <property type="entry name" value="WH_DNA-bd_sf"/>
</dbReference>
<dbReference type="Pfam" id="PF00610">
    <property type="entry name" value="DEP"/>
    <property type="match status" value="1"/>
</dbReference>
<dbReference type="SMART" id="SM00147">
    <property type="entry name" value="RasGEF"/>
    <property type="match status" value="1"/>
</dbReference>
<feature type="transmembrane region" description="Helical" evidence="17">
    <location>
        <begin position="6"/>
        <end position="22"/>
    </location>
</feature>
<dbReference type="InterPro" id="IPR000591">
    <property type="entry name" value="DEP_dom"/>
</dbReference>
<dbReference type="CDD" id="cd04437">
    <property type="entry name" value="DEP_Epac"/>
    <property type="match status" value="1"/>
</dbReference>
<evidence type="ECO:0000256" key="5">
    <source>
        <dbReference type="ARBA" id="ARBA00022566"/>
    </source>
</evidence>
<evidence type="ECO:0000256" key="10">
    <source>
        <dbReference type="ARBA" id="ARBA00023149"/>
    </source>
</evidence>
<dbReference type="SUPFAM" id="SSF46785">
    <property type="entry name" value="Winged helix' DNA-binding domain"/>
    <property type="match status" value="1"/>
</dbReference>
<dbReference type="PANTHER" id="PTHR23113:SF175">
    <property type="entry name" value="RAP GUANINE NUCLEOTIDE EXCHANGE FACTOR 4"/>
    <property type="match status" value="1"/>
</dbReference>
<proteinExistence type="predicted"/>
<keyword evidence="4" id="KW-0963">Cytoplasm</keyword>
<evidence type="ECO:0000313" key="22">
    <source>
        <dbReference type="Proteomes" id="UP000694427"/>
    </source>
</evidence>
<dbReference type="GO" id="GO:0005085">
    <property type="term" value="F:guanyl-nucleotide exchange factor activity"/>
    <property type="evidence" value="ECO:0007669"/>
    <property type="project" value="UniProtKB-KW"/>
</dbReference>
<dbReference type="GO" id="GO:0006887">
    <property type="term" value="P:exocytosis"/>
    <property type="evidence" value="ECO:0007669"/>
    <property type="project" value="UniProtKB-KW"/>
</dbReference>
<dbReference type="FunFam" id="1.10.8.1240:FF:000001">
    <property type="entry name" value="Rap guanine nucleotide exchange factor (GEF) 4"/>
    <property type="match status" value="1"/>
</dbReference>
<evidence type="ECO:0000256" key="14">
    <source>
        <dbReference type="ARBA" id="ARBA00077599"/>
    </source>
</evidence>
<keyword evidence="8" id="KW-0547">Nucleotide-binding</keyword>
<dbReference type="Gene3D" id="1.10.840.10">
    <property type="entry name" value="Ras guanine-nucleotide exchange factors catalytic domain"/>
    <property type="match status" value="1"/>
</dbReference>
<evidence type="ECO:0000256" key="2">
    <source>
        <dbReference type="ARBA" id="ARBA00004496"/>
    </source>
</evidence>
<dbReference type="InterPro" id="IPR019804">
    <property type="entry name" value="Ras_G-nucl-exch_fac_CS"/>
</dbReference>
<evidence type="ECO:0000256" key="4">
    <source>
        <dbReference type="ARBA" id="ARBA00022490"/>
    </source>
</evidence>
<dbReference type="AlphaFoldDB" id="A0A8C1K9M5"/>
<evidence type="ECO:0000256" key="13">
    <source>
        <dbReference type="ARBA" id="ARBA00076925"/>
    </source>
</evidence>
<dbReference type="InterPro" id="IPR023578">
    <property type="entry name" value="Ras_GEF_dom_sf"/>
</dbReference>
<dbReference type="Gene3D" id="1.10.10.10">
    <property type="entry name" value="Winged helix-like DNA-binding domain superfamily/Winged helix DNA-binding domain"/>
    <property type="match status" value="1"/>
</dbReference>
<dbReference type="Ensembl" id="ENSCCRT00010048163.1">
    <property type="protein sequence ID" value="ENSCCRP00010043898.1"/>
    <property type="gene ID" value="ENSCCRG00010016645.1"/>
</dbReference>
<keyword evidence="10" id="KW-0114">cAMP</keyword>
<dbReference type="Gene3D" id="1.20.870.10">
    <property type="entry name" value="Son of sevenless (SoS) protein Chain: S domain 1"/>
    <property type="match status" value="1"/>
</dbReference>
<reference evidence="21" key="2">
    <citation type="submission" date="2025-09" db="UniProtKB">
        <authorList>
            <consortium name="Ensembl"/>
        </authorList>
    </citation>
    <scope>IDENTIFICATION</scope>
</reference>
<keyword evidence="7" id="KW-0677">Repeat</keyword>
<evidence type="ECO:0000256" key="6">
    <source>
        <dbReference type="ARBA" id="ARBA00022658"/>
    </source>
</evidence>
<dbReference type="PROSITE" id="PS00720">
    <property type="entry name" value="RASGEF"/>
    <property type="match status" value="1"/>
</dbReference>
<dbReference type="InterPro" id="IPR018490">
    <property type="entry name" value="cNMP-bd_dom_sf"/>
</dbReference>
<dbReference type="GO" id="GO:0007265">
    <property type="term" value="P:Ras protein signal transduction"/>
    <property type="evidence" value="ECO:0007669"/>
    <property type="project" value="TreeGrafter"/>
</dbReference>
<reference evidence="21" key="1">
    <citation type="submission" date="2025-08" db="UniProtKB">
        <authorList>
            <consortium name="Ensembl"/>
        </authorList>
    </citation>
    <scope>IDENTIFICATION</scope>
</reference>
<dbReference type="FunFam" id="1.10.840.10:FF:000002">
    <property type="entry name" value="Rap guanine nucleotide exchange factor 4"/>
    <property type="match status" value="1"/>
</dbReference>
<dbReference type="Gene3D" id="2.60.120.10">
    <property type="entry name" value="Jelly Rolls"/>
    <property type="match status" value="1"/>
</dbReference>
<keyword evidence="17" id="KW-0812">Transmembrane</keyword>
<keyword evidence="5" id="KW-0116">cAMP-binding</keyword>
<dbReference type="GO" id="GO:0005886">
    <property type="term" value="C:plasma membrane"/>
    <property type="evidence" value="ECO:0007669"/>
    <property type="project" value="TreeGrafter"/>
</dbReference>
<dbReference type="Pfam" id="PF00617">
    <property type="entry name" value="RasGEF"/>
    <property type="match status" value="1"/>
</dbReference>
<evidence type="ECO:0000256" key="8">
    <source>
        <dbReference type="ARBA" id="ARBA00022741"/>
    </source>
</evidence>
<dbReference type="GO" id="GO:0030552">
    <property type="term" value="F:cAMP binding"/>
    <property type="evidence" value="ECO:0007669"/>
    <property type="project" value="UniProtKB-KW"/>
</dbReference>
<evidence type="ECO:0000256" key="17">
    <source>
        <dbReference type="SAM" id="Phobius"/>
    </source>
</evidence>
<keyword evidence="9 17" id="KW-0472">Membrane</keyword>
<dbReference type="PROSITE" id="PS50009">
    <property type="entry name" value="RASGEF_CAT"/>
    <property type="match status" value="1"/>
</dbReference>
<evidence type="ECO:0000256" key="9">
    <source>
        <dbReference type="ARBA" id="ARBA00023136"/>
    </source>
</evidence>
<dbReference type="FunFam" id="1.10.10.10:FF:000096">
    <property type="entry name" value="Rap guanine nucleotide exchange factor 4"/>
    <property type="match status" value="1"/>
</dbReference>
<dbReference type="Gene3D" id="1.10.8.1240">
    <property type="match status" value="1"/>
</dbReference>
<evidence type="ECO:0000256" key="12">
    <source>
        <dbReference type="ARBA" id="ARBA00072533"/>
    </source>
</evidence>
<dbReference type="PROSITE" id="PS50042">
    <property type="entry name" value="CNMP_BINDING_3"/>
    <property type="match status" value="1"/>
</dbReference>
<protein>
    <recommendedName>
        <fullName evidence="12">Rap guanine nucleotide exchange factor 4</fullName>
    </recommendedName>
    <alternativeName>
        <fullName evidence="13">Exchange factor directly activated by cAMP 2</fullName>
    </alternativeName>
    <alternativeName>
        <fullName evidence="14">Exchange protein directly activated by cAMP 2</fullName>
    </alternativeName>
    <alternativeName>
        <fullName evidence="15">cAMP-regulated guanine nucleotide exchange factor II</fullName>
    </alternativeName>
</protein>
<keyword evidence="22" id="KW-1185">Reference proteome</keyword>
<dbReference type="SMART" id="SM00100">
    <property type="entry name" value="cNMP"/>
    <property type="match status" value="1"/>
</dbReference>
<dbReference type="SUPFAM" id="SSF51206">
    <property type="entry name" value="cAMP-binding domain-like"/>
    <property type="match status" value="1"/>
</dbReference>
<dbReference type="InterPro" id="IPR008937">
    <property type="entry name" value="Ras-like_GEF"/>
</dbReference>
<evidence type="ECO:0000256" key="3">
    <source>
        <dbReference type="ARBA" id="ARBA00022483"/>
    </source>
</evidence>
<keyword evidence="6 16" id="KW-0344">Guanine-nucleotide releasing factor</keyword>
<dbReference type="GO" id="GO:0005737">
    <property type="term" value="C:cytoplasm"/>
    <property type="evidence" value="ECO:0007669"/>
    <property type="project" value="UniProtKB-SubCell"/>
</dbReference>
<evidence type="ECO:0000256" key="1">
    <source>
        <dbReference type="ARBA" id="ARBA00004170"/>
    </source>
</evidence>
<accession>A0A8C1K9M5</accession>
<dbReference type="InterPro" id="IPR036964">
    <property type="entry name" value="RASGEF_cat_dom_sf"/>
</dbReference>
<dbReference type="SMART" id="SM00049">
    <property type="entry name" value="DEP"/>
    <property type="match status" value="1"/>
</dbReference>
<evidence type="ECO:0000313" key="21">
    <source>
        <dbReference type="Ensembl" id="ENSCCRP00010043898.1"/>
    </source>
</evidence>
<feature type="domain" description="Cyclic nucleotide-binding" evidence="19">
    <location>
        <begin position="222"/>
        <end position="323"/>
    </location>
</feature>
<evidence type="ECO:0000256" key="15">
    <source>
        <dbReference type="ARBA" id="ARBA00081536"/>
    </source>
</evidence>
<organism evidence="21 22">
    <name type="scientific">Cyprinus carpio</name>
    <name type="common">Common carp</name>
    <dbReference type="NCBI Taxonomy" id="7962"/>
    <lineage>
        <taxon>Eukaryota</taxon>
        <taxon>Metazoa</taxon>
        <taxon>Chordata</taxon>
        <taxon>Craniata</taxon>
        <taxon>Vertebrata</taxon>
        <taxon>Euteleostomi</taxon>
        <taxon>Actinopterygii</taxon>
        <taxon>Neopterygii</taxon>
        <taxon>Teleostei</taxon>
        <taxon>Ostariophysi</taxon>
        <taxon>Cypriniformes</taxon>
        <taxon>Cyprinidae</taxon>
        <taxon>Cyprininae</taxon>
        <taxon>Cyprinus</taxon>
    </lineage>
</organism>
<sequence length="707" mass="81423">MLKTVVLLNIFLETLIHFYFYLNSLTNRILRVTQKPFLVINLTECFSVPHSQLPLSLSRILLQVPSEKILRAEKVLRNAILARAPHMIRDRKYHLKTYRQCCVGTELVDWLLQQSSCVHSRAHAVGMWQVLLEEGVLNHVDHELNFQDKYLFYRFLDDEEEDAVLPSDDDKREAEEELQETLLFLSQIGPDAHMRMILRKPPGQRTTEDLEIIYDELLHIKALSHLSNTVKRELAGVLIFESHAKAGTVLFNQGEEGTSWYIIQKGSVNVVIYGKGVVCTLHEGDDFGKLALVNDAPRAASIVLREDNCHFLRVDKEDFNRILRDVEANTVRLKEHDQDVLVLQKSLRPSSHGNIPAHFKYMITSISLLSLPIHFLIHLQSMNPSMHLFKQTTFAMSGFAGQIHCDVRQPREDSGASAGDDGSEQERLDYSVASKRRVFSLALRWATLQGHHLLEDDTALSFLEVRSIHKHTHNPLAEQEGPSTGSMSSFELMSSKDLAFQMTQYDWELFSCVHEYELVYHTFGRQAYRRSTANLELFLKRFNQVQLWVVTEVCLCGTLSKRVQLLKKFIKIAAHCREFKNLNSFFAIIMGMCNPAVSRLSQTWEKLPSKFKKFYSEFESLLDPSRNHRAYRLTVAKMEPPIIPFMPLLIKDMTFTHEGNKTFVDGLVNFEKMRLIANTIRAVRHCRSQLFSESSTLEFFAALIHFP</sequence>
<evidence type="ECO:0000256" key="7">
    <source>
        <dbReference type="ARBA" id="ARBA00022737"/>
    </source>
</evidence>
<dbReference type="CDD" id="cd00038">
    <property type="entry name" value="CAP_ED"/>
    <property type="match status" value="1"/>
</dbReference>
<dbReference type="PRINTS" id="PR00103">
    <property type="entry name" value="CAMPKINASE"/>
</dbReference>
<dbReference type="Proteomes" id="UP000694427">
    <property type="component" value="Unplaced"/>
</dbReference>
<keyword evidence="3" id="KW-0268">Exocytosis</keyword>
<evidence type="ECO:0000259" key="20">
    <source>
        <dbReference type="PROSITE" id="PS50186"/>
    </source>
</evidence>
<dbReference type="SUPFAM" id="SSF48366">
    <property type="entry name" value="Ras GEF"/>
    <property type="match status" value="1"/>
</dbReference>
<dbReference type="GO" id="GO:0050796">
    <property type="term" value="P:regulation of insulin secretion"/>
    <property type="evidence" value="ECO:0007669"/>
    <property type="project" value="UniProtKB-ARBA"/>
</dbReference>
<dbReference type="GO" id="GO:0007186">
    <property type="term" value="P:G protein-coupled receptor signaling pathway"/>
    <property type="evidence" value="ECO:0007669"/>
    <property type="project" value="UniProtKB-ARBA"/>
</dbReference>
<dbReference type="InterPro" id="IPR000595">
    <property type="entry name" value="cNMP-bd_dom"/>
</dbReference>
<dbReference type="PANTHER" id="PTHR23113">
    <property type="entry name" value="GUANINE NUCLEOTIDE EXCHANGE FACTOR"/>
    <property type="match status" value="1"/>
</dbReference>
<dbReference type="PROSITE" id="PS50186">
    <property type="entry name" value="DEP"/>
    <property type="match status" value="1"/>
</dbReference>
<comment type="subcellular location">
    <subcellularLocation>
        <location evidence="2">Cytoplasm</location>
    </subcellularLocation>
    <subcellularLocation>
        <location evidence="1">Membrane</location>
        <topology evidence="1">Peripheral membrane protein</topology>
    </subcellularLocation>
</comment>
<dbReference type="InterPro" id="IPR001895">
    <property type="entry name" value="RASGEF_cat_dom"/>
</dbReference>
<name>A0A8C1K9M5_CYPCA</name>
<gene>
    <name evidence="21" type="primary">LOC109060410</name>
</gene>
<dbReference type="InterPro" id="IPR014710">
    <property type="entry name" value="RmlC-like_jellyroll"/>
</dbReference>
<evidence type="ECO:0000256" key="16">
    <source>
        <dbReference type="PROSITE-ProRule" id="PRU00168"/>
    </source>
</evidence>
<feature type="domain" description="DEP" evidence="20">
    <location>
        <begin position="82"/>
        <end position="157"/>
    </location>
</feature>
<dbReference type="InterPro" id="IPR036388">
    <property type="entry name" value="WH-like_DNA-bd_sf"/>
</dbReference>
<dbReference type="CDD" id="cd00155">
    <property type="entry name" value="RasGEF"/>
    <property type="match status" value="1"/>
</dbReference>
<keyword evidence="17" id="KW-1133">Transmembrane helix</keyword>